<evidence type="ECO:0000313" key="2">
    <source>
        <dbReference type="Proteomes" id="UP001175000"/>
    </source>
</evidence>
<sequence length="203" mass="22971">MLSGCLVLGRIWAAPLRWVISRSDCRKACYSAGYDVTKLSYPKACRRGSSISNWFHSLTDPTLFSNWLFSCPPSTTKGTGRTDPPQPWSSSTERCGGALPALQHTFQQNKTPITRPRLRPIPRLSHISSLSPRTHRKYFSPRLSRLHPSTLTYLDSLRRATRRITTRTPIHLLDLSYFQLDWAGRCTYSGPNTPIVTVPQPES</sequence>
<reference evidence="1" key="1">
    <citation type="submission" date="2023-06" db="EMBL/GenBank/DDBJ databases">
        <title>Genome-scale phylogeny and comparative genomics of the fungal order Sordariales.</title>
        <authorList>
            <consortium name="Lawrence Berkeley National Laboratory"/>
            <person name="Hensen N."/>
            <person name="Bonometti L."/>
            <person name="Westerberg I."/>
            <person name="Brannstrom I.O."/>
            <person name="Guillou S."/>
            <person name="Cros-Aarteil S."/>
            <person name="Calhoun S."/>
            <person name="Haridas S."/>
            <person name="Kuo A."/>
            <person name="Mondo S."/>
            <person name="Pangilinan J."/>
            <person name="Riley R."/>
            <person name="Labutti K."/>
            <person name="Andreopoulos B."/>
            <person name="Lipzen A."/>
            <person name="Chen C."/>
            <person name="Yanf M."/>
            <person name="Daum C."/>
            <person name="Ng V."/>
            <person name="Clum A."/>
            <person name="Steindorff A."/>
            <person name="Ohm R."/>
            <person name="Martin F."/>
            <person name="Silar P."/>
            <person name="Natvig D."/>
            <person name="Lalanne C."/>
            <person name="Gautier V."/>
            <person name="Ament-Velasquez S.L."/>
            <person name="Kruys A."/>
            <person name="Hutchinson M.I."/>
            <person name="Powell A.J."/>
            <person name="Barry K."/>
            <person name="Miller A.N."/>
            <person name="Grigoriev I.V."/>
            <person name="Debuchy R."/>
            <person name="Gladieux P."/>
            <person name="Thoren M.H."/>
            <person name="Johannesson H."/>
        </authorList>
    </citation>
    <scope>NUCLEOTIDE SEQUENCE</scope>
    <source>
        <strain evidence="1">CBS 606.72</strain>
    </source>
</reference>
<protein>
    <submittedName>
        <fullName evidence="1">Uncharacterized protein</fullName>
    </submittedName>
</protein>
<name>A0AA39WXP3_9PEZI</name>
<keyword evidence="2" id="KW-1185">Reference proteome</keyword>
<accession>A0AA39WXP3</accession>
<dbReference type="EMBL" id="JAULSU010000003">
    <property type="protein sequence ID" value="KAK0623522.1"/>
    <property type="molecule type" value="Genomic_DNA"/>
</dbReference>
<gene>
    <name evidence="1" type="ORF">B0T14DRAFT_182246</name>
</gene>
<comment type="caution">
    <text evidence="1">The sequence shown here is derived from an EMBL/GenBank/DDBJ whole genome shotgun (WGS) entry which is preliminary data.</text>
</comment>
<dbReference type="Proteomes" id="UP001175000">
    <property type="component" value="Unassembled WGS sequence"/>
</dbReference>
<evidence type="ECO:0000313" key="1">
    <source>
        <dbReference type="EMBL" id="KAK0623522.1"/>
    </source>
</evidence>
<proteinExistence type="predicted"/>
<dbReference type="AlphaFoldDB" id="A0AA39WXP3"/>
<organism evidence="1 2">
    <name type="scientific">Immersiella caudata</name>
    <dbReference type="NCBI Taxonomy" id="314043"/>
    <lineage>
        <taxon>Eukaryota</taxon>
        <taxon>Fungi</taxon>
        <taxon>Dikarya</taxon>
        <taxon>Ascomycota</taxon>
        <taxon>Pezizomycotina</taxon>
        <taxon>Sordariomycetes</taxon>
        <taxon>Sordariomycetidae</taxon>
        <taxon>Sordariales</taxon>
        <taxon>Lasiosphaeriaceae</taxon>
        <taxon>Immersiella</taxon>
    </lineage>
</organism>